<proteinExistence type="predicted"/>
<gene>
    <name evidence="2" type="ORF">SAMN05421680_11510</name>
    <name evidence="1" type="ORF">Xmau_02618</name>
</gene>
<evidence type="ECO:0000313" key="2">
    <source>
        <dbReference type="EMBL" id="SFJ73919.1"/>
    </source>
</evidence>
<dbReference type="Proteomes" id="UP000224607">
    <property type="component" value="Unassembled WGS sequence"/>
</dbReference>
<name>A0A1I3TUA7_9GAMM</name>
<evidence type="ECO:0000313" key="4">
    <source>
        <dbReference type="Proteomes" id="UP000224607"/>
    </source>
</evidence>
<dbReference type="InterPro" id="IPR018880">
    <property type="entry name" value="Phage_P4_Ash"/>
</dbReference>
<dbReference type="AlphaFoldDB" id="A0A1I3TUA7"/>
<reference evidence="1 4" key="3">
    <citation type="journal article" date="2017" name="Nat. Microbiol.">
        <title>Natural product diversity associated with the nematode symbionts Photorhabdus and Xenorhabdus.</title>
        <authorList>
            <person name="Tobias N.J."/>
            <person name="Wolff H."/>
            <person name="Djahanschiri B."/>
            <person name="Grundmann F."/>
            <person name="Kronenwerth M."/>
            <person name="Shi Y.M."/>
            <person name="Simonyi S."/>
            <person name="Grun P."/>
            <person name="Shapiro-Ilan D."/>
            <person name="Pidot S.J."/>
            <person name="Stinear T.P."/>
            <person name="Ebersberger I."/>
            <person name="Bode H.B."/>
        </authorList>
    </citation>
    <scope>NUCLEOTIDE SEQUENCE [LARGE SCALE GENOMIC DNA]</scope>
    <source>
        <strain evidence="1 4">DSM 17908</strain>
    </source>
</reference>
<dbReference type="EMBL" id="FORG01000015">
    <property type="protein sequence ID" value="SFJ73919.1"/>
    <property type="molecule type" value="Genomic_DNA"/>
</dbReference>
<evidence type="ECO:0000313" key="1">
    <source>
        <dbReference type="EMBL" id="PHM39614.1"/>
    </source>
</evidence>
<keyword evidence="4" id="KW-1185">Reference proteome</keyword>
<sequence>MISANLFAQPLAETLASRCTIISKHLLVEYCADLSSMWALKAHLNNREIISFKGFSYTTTRGIEFSEFINKNHHGINRTHYLFTLSSYIGYIGFAPAKSGVRICTLNNNNTATYETLSVFFCVTASQHLPFRSVLTYTYSMVMLAGQPSGWLVSVCASSANPASVTASIEICTSRGDSVNIHTEIATMATTLTPTHFKFVFLNTKRSEATFRASLYPSLCKVILAKSSQHYSEELHDFFSLVCDTNHEVHYSLHAAVNGEDE</sequence>
<dbReference type="EMBL" id="NITY01000009">
    <property type="protein sequence ID" value="PHM39614.1"/>
    <property type="molecule type" value="Genomic_DNA"/>
</dbReference>
<dbReference type="RefSeq" id="WP_092512014.1">
    <property type="nucleotide sequence ID" value="NZ_CAWRBN010000062.1"/>
</dbReference>
<evidence type="ECO:0000313" key="3">
    <source>
        <dbReference type="Proteomes" id="UP000198919"/>
    </source>
</evidence>
<accession>A0A1I3TUA7</accession>
<dbReference type="Pfam" id="PF10554">
    <property type="entry name" value="Phage_ASH"/>
    <property type="match status" value="1"/>
</dbReference>
<reference evidence="2" key="1">
    <citation type="submission" date="2016-10" db="EMBL/GenBank/DDBJ databases">
        <authorList>
            <person name="de Groot N.N."/>
        </authorList>
    </citation>
    <scope>NUCLEOTIDE SEQUENCE [LARGE SCALE GENOMIC DNA]</scope>
    <source>
        <strain evidence="2">DSM 17908</strain>
    </source>
</reference>
<protein>
    <submittedName>
        <fullName evidence="2">Ash protein family protein</fullName>
    </submittedName>
    <submittedName>
        <fullName evidence="1">Bacteriophage protein</fullName>
    </submittedName>
</protein>
<organism evidence="2 3">
    <name type="scientific">Xenorhabdus mauleonii</name>
    <dbReference type="NCBI Taxonomy" id="351675"/>
    <lineage>
        <taxon>Bacteria</taxon>
        <taxon>Pseudomonadati</taxon>
        <taxon>Pseudomonadota</taxon>
        <taxon>Gammaproteobacteria</taxon>
        <taxon>Enterobacterales</taxon>
        <taxon>Morganellaceae</taxon>
        <taxon>Xenorhabdus</taxon>
    </lineage>
</organism>
<reference evidence="3" key="2">
    <citation type="submission" date="2016-10" db="EMBL/GenBank/DDBJ databases">
        <authorList>
            <person name="Varghese N."/>
            <person name="Submissions S."/>
        </authorList>
    </citation>
    <scope>NUCLEOTIDE SEQUENCE [LARGE SCALE GENOMIC DNA]</scope>
    <source>
        <strain evidence="3">DSM 17908</strain>
    </source>
</reference>
<dbReference type="OrthoDB" id="6631751at2"/>
<dbReference type="STRING" id="351675.SAMN05421680_11510"/>
<dbReference type="Proteomes" id="UP000198919">
    <property type="component" value="Unassembled WGS sequence"/>
</dbReference>